<dbReference type="Pfam" id="PF13560">
    <property type="entry name" value="HTH_31"/>
    <property type="match status" value="1"/>
</dbReference>
<keyword evidence="2" id="KW-1185">Reference proteome</keyword>
<gene>
    <name evidence="1" type="ORF">J2S43_001042</name>
</gene>
<organism evidence="1 2">
    <name type="scientific">Catenuloplanes nepalensis</name>
    <dbReference type="NCBI Taxonomy" id="587533"/>
    <lineage>
        <taxon>Bacteria</taxon>
        <taxon>Bacillati</taxon>
        <taxon>Actinomycetota</taxon>
        <taxon>Actinomycetes</taxon>
        <taxon>Micromonosporales</taxon>
        <taxon>Micromonosporaceae</taxon>
        <taxon>Catenuloplanes</taxon>
    </lineage>
</organism>
<sequence>MINNGETFGATLRRLMTARGLSLREVENQAKMAKSKIHRLMQCSDGSVRDEDAVTLDTILGGGTELAEAARRDRLATLSPGLRGPNRYTDLALAAAHAGIIVPRGVSAMNRREFIHTGAMAAAVSLELARHGLSEALAARSEASVEEWHEIVREHGFAYQSSAPHAMLEALSIDILALQYAVEEHRSGAAAQDLRRCGALLAALMAMTVANLGRLHEGRRWWRTARSLADRSQDPAARAWVRGREVVRSLYEQRPTGLIIALADAYLDELQDAPAPTKVELLGGRAQVLALAGRAEEAKAQLPAFLEICTSIPINMMKDGESVFGWSPDRQHFTESYVYSHTGDYECASSAQDAAISLYPPTYLRGPAQIELQRALCLQKIGDSRAATTHALSILQSLSTTEQIQPIVDLAQKVDAAIPADDYKIPEVTAYRDFLLSNQQIETIK</sequence>
<protein>
    <submittedName>
        <fullName evidence="1">Tetratricopeptide (TPR) repeat protein</fullName>
    </submittedName>
</protein>
<dbReference type="SUPFAM" id="SSF48452">
    <property type="entry name" value="TPR-like"/>
    <property type="match status" value="1"/>
</dbReference>
<reference evidence="1 2" key="1">
    <citation type="submission" date="2023-07" db="EMBL/GenBank/DDBJ databases">
        <title>Sequencing the genomes of 1000 actinobacteria strains.</title>
        <authorList>
            <person name="Klenk H.-P."/>
        </authorList>
    </citation>
    <scope>NUCLEOTIDE SEQUENCE [LARGE SCALE GENOMIC DNA]</scope>
    <source>
        <strain evidence="1 2">DSM 44710</strain>
    </source>
</reference>
<dbReference type="Proteomes" id="UP001240984">
    <property type="component" value="Unassembled WGS sequence"/>
</dbReference>
<dbReference type="RefSeq" id="WP_306827406.1">
    <property type="nucleotide sequence ID" value="NZ_JAUSRA010000001.1"/>
</dbReference>
<accession>A0ABT9MM79</accession>
<comment type="caution">
    <text evidence="1">The sequence shown here is derived from an EMBL/GenBank/DDBJ whole genome shotgun (WGS) entry which is preliminary data.</text>
</comment>
<proteinExistence type="predicted"/>
<dbReference type="EMBL" id="JAUSRA010000001">
    <property type="protein sequence ID" value="MDP9792530.1"/>
    <property type="molecule type" value="Genomic_DNA"/>
</dbReference>
<evidence type="ECO:0000313" key="2">
    <source>
        <dbReference type="Proteomes" id="UP001240984"/>
    </source>
</evidence>
<evidence type="ECO:0000313" key="1">
    <source>
        <dbReference type="EMBL" id="MDP9792530.1"/>
    </source>
</evidence>
<name>A0ABT9MM79_9ACTN</name>
<dbReference type="InterPro" id="IPR011990">
    <property type="entry name" value="TPR-like_helical_dom_sf"/>
</dbReference>